<accession>A0A8S0RCD6</accession>
<evidence type="ECO:0000313" key="3">
    <source>
        <dbReference type="Proteomes" id="UP000594638"/>
    </source>
</evidence>
<dbReference type="EMBL" id="CACTIH010002687">
    <property type="protein sequence ID" value="CAA2976978.1"/>
    <property type="molecule type" value="Genomic_DNA"/>
</dbReference>
<evidence type="ECO:0000256" key="1">
    <source>
        <dbReference type="SAM" id="MobiDB-lite"/>
    </source>
</evidence>
<sequence>DLAIHCRGTIESPEVLVARILAAAGEIAEDQTMIRKTVPEWFVLEPAFPKKEGTSNQNCSYQQHNSAQVRNRWNF</sequence>
<dbReference type="Proteomes" id="UP000594638">
    <property type="component" value="Unassembled WGS sequence"/>
</dbReference>
<feature type="compositionally biased region" description="Polar residues" evidence="1">
    <location>
        <begin position="54"/>
        <end position="75"/>
    </location>
</feature>
<dbReference type="Gramene" id="OE9A067581T1">
    <property type="protein sequence ID" value="OE9A067581C1"/>
    <property type="gene ID" value="OE9A067581"/>
</dbReference>
<protein>
    <submittedName>
        <fullName evidence="2">Uncharacterized protein</fullName>
    </submittedName>
</protein>
<feature type="region of interest" description="Disordered" evidence="1">
    <location>
        <begin position="51"/>
        <end position="75"/>
    </location>
</feature>
<evidence type="ECO:0000313" key="2">
    <source>
        <dbReference type="EMBL" id="CAA2976978.1"/>
    </source>
</evidence>
<organism evidence="2 3">
    <name type="scientific">Olea europaea subsp. europaea</name>
    <dbReference type="NCBI Taxonomy" id="158383"/>
    <lineage>
        <taxon>Eukaryota</taxon>
        <taxon>Viridiplantae</taxon>
        <taxon>Streptophyta</taxon>
        <taxon>Embryophyta</taxon>
        <taxon>Tracheophyta</taxon>
        <taxon>Spermatophyta</taxon>
        <taxon>Magnoliopsida</taxon>
        <taxon>eudicotyledons</taxon>
        <taxon>Gunneridae</taxon>
        <taxon>Pentapetalae</taxon>
        <taxon>asterids</taxon>
        <taxon>lamiids</taxon>
        <taxon>Lamiales</taxon>
        <taxon>Oleaceae</taxon>
        <taxon>Oleeae</taxon>
        <taxon>Olea</taxon>
    </lineage>
</organism>
<proteinExistence type="predicted"/>
<feature type="non-terminal residue" evidence="2">
    <location>
        <position position="1"/>
    </location>
</feature>
<name>A0A8S0RCD6_OLEEU</name>
<reference evidence="2 3" key="1">
    <citation type="submission" date="2019-12" db="EMBL/GenBank/DDBJ databases">
        <authorList>
            <person name="Alioto T."/>
            <person name="Alioto T."/>
            <person name="Gomez Garrido J."/>
        </authorList>
    </citation>
    <scope>NUCLEOTIDE SEQUENCE [LARGE SCALE GENOMIC DNA]</scope>
</reference>
<gene>
    <name evidence="2" type="ORF">OLEA9_A067581</name>
</gene>
<keyword evidence="3" id="KW-1185">Reference proteome</keyword>
<dbReference type="AlphaFoldDB" id="A0A8S0RCD6"/>
<comment type="caution">
    <text evidence="2">The sequence shown here is derived from an EMBL/GenBank/DDBJ whole genome shotgun (WGS) entry which is preliminary data.</text>
</comment>